<dbReference type="AlphaFoldDB" id="A0A7I7QMY4"/>
<evidence type="ECO:0000256" key="1">
    <source>
        <dbReference type="SAM" id="SignalP"/>
    </source>
</evidence>
<dbReference type="KEGG" id="msei:MSEDJ_17500"/>
<accession>A0A7I7QMY4</accession>
<feature type="signal peptide" evidence="1">
    <location>
        <begin position="1"/>
        <end position="28"/>
    </location>
</feature>
<keyword evidence="1" id="KW-0732">Signal</keyword>
<keyword evidence="3" id="KW-1185">Reference proteome</keyword>
<proteinExistence type="predicted"/>
<evidence type="ECO:0008006" key="4">
    <source>
        <dbReference type="Google" id="ProtNLM"/>
    </source>
</evidence>
<dbReference type="EMBL" id="AP022588">
    <property type="protein sequence ID" value="BBY27654.1"/>
    <property type="molecule type" value="Genomic_DNA"/>
</dbReference>
<reference evidence="2 3" key="1">
    <citation type="journal article" date="2019" name="Emerg. Microbes Infect.">
        <title>Comprehensive subspecies identification of 175 nontuberculous mycobacteria species based on 7547 genomic profiles.</title>
        <authorList>
            <person name="Matsumoto Y."/>
            <person name="Kinjo T."/>
            <person name="Motooka D."/>
            <person name="Nabeya D."/>
            <person name="Jung N."/>
            <person name="Uechi K."/>
            <person name="Horii T."/>
            <person name="Iida T."/>
            <person name="Fujita J."/>
            <person name="Nakamura S."/>
        </authorList>
    </citation>
    <scope>NUCLEOTIDE SEQUENCE [LARGE SCALE GENOMIC DNA]</scope>
    <source>
        <strain evidence="2 3">JCM 17899</strain>
    </source>
</reference>
<feature type="chain" id="PRO_5029731548" description="PASTA domain-containing protein" evidence="1">
    <location>
        <begin position="29"/>
        <end position="136"/>
    </location>
</feature>
<dbReference type="Proteomes" id="UP000467193">
    <property type="component" value="Chromosome"/>
</dbReference>
<name>A0A7I7QMY4_9MYCO</name>
<evidence type="ECO:0000313" key="2">
    <source>
        <dbReference type="EMBL" id="BBY27654.1"/>
    </source>
</evidence>
<protein>
    <recommendedName>
        <fullName evidence="4">PASTA domain-containing protein</fullName>
    </recommendedName>
</protein>
<sequence>MTRSMQRVACAVAAAAAALTLGAGVAQASAPSVTGEKYGDASAAISGAGMKAVVATTVGDQKSWSDCLVSNAHERTMAAPENSSGSAVNEVLVSLNCDAAPASNKVPGYSAASPEGAALKAAAAKEKNATKSQAAG</sequence>
<gene>
    <name evidence="2" type="ORF">MSEDJ_17500</name>
</gene>
<organism evidence="2 3">
    <name type="scientific">Mycolicibacterium sediminis</name>
    <dbReference type="NCBI Taxonomy" id="1286180"/>
    <lineage>
        <taxon>Bacteria</taxon>
        <taxon>Bacillati</taxon>
        <taxon>Actinomycetota</taxon>
        <taxon>Actinomycetes</taxon>
        <taxon>Mycobacteriales</taxon>
        <taxon>Mycobacteriaceae</taxon>
        <taxon>Mycolicibacterium</taxon>
    </lineage>
</organism>
<evidence type="ECO:0000313" key="3">
    <source>
        <dbReference type="Proteomes" id="UP000467193"/>
    </source>
</evidence>